<protein>
    <recommendedName>
        <fullName evidence="3">DUF6287 domain-containing protein</fullName>
    </recommendedName>
</protein>
<gene>
    <name evidence="4" type="ORF">FC66_GL000344</name>
</gene>
<dbReference type="InterPro" id="IPR046254">
    <property type="entry name" value="DUF6287"/>
</dbReference>
<evidence type="ECO:0000313" key="4">
    <source>
        <dbReference type="EMBL" id="KRK45289.1"/>
    </source>
</evidence>
<sequence>MKNKKVVWVVAIIVILGGAFYIYNQKHDNGPKIEEQLKGIDKEAVVFEKEKNESKQFKELEKLIKESDEYKKGTEKNKKVVKRYDDSIYQARKLLKDKNETTFEESKITNLSKASTKNITMKVNSLKVLSKRLEIQDVTVYDKKELNNFKSKVTTLKKSYDKQLNKSDSESDQKSESQPTKVNEQTDQTMDLSKIQQGDYTSLLGDWREVATSSNHHDGNGNTWDSADGAKLSVTLNQLTNESMKLQGKTLTDSNGSSAMTFKVQNGYLAADSADQMASILWGVSFYPKGVTMANSGDDKPATIDDSKDRITVRTSNNSYLQVFQKVDGSTSVKKSSNVSSTDKAKMDINEIKTGDYATIDGTWKNKHGREINVGHDTMKFTDITGYKQAGEVRNLKLNIPELNLANGKPKLAGLYQSGDELMYKQQLQSAITDGALKLKGSVSRSGLFVFFLPKGTKGELVAGDISKDKIVALSTQGALSMMVTESDVYYKVN</sequence>
<keyword evidence="5" id="KW-1185">Reference proteome</keyword>
<evidence type="ECO:0000256" key="2">
    <source>
        <dbReference type="SAM" id="Phobius"/>
    </source>
</evidence>
<name>A0A0R1HII2_9LACO</name>
<feature type="compositionally biased region" description="Basic and acidic residues" evidence="1">
    <location>
        <begin position="160"/>
        <end position="175"/>
    </location>
</feature>
<dbReference type="EMBL" id="AZDI01000010">
    <property type="protein sequence ID" value="KRK45289.1"/>
    <property type="molecule type" value="Genomic_DNA"/>
</dbReference>
<evidence type="ECO:0000256" key="1">
    <source>
        <dbReference type="SAM" id="MobiDB-lite"/>
    </source>
</evidence>
<feature type="region of interest" description="Disordered" evidence="1">
    <location>
        <begin position="160"/>
        <end position="192"/>
    </location>
</feature>
<dbReference type="Proteomes" id="UP000051450">
    <property type="component" value="Unassembled WGS sequence"/>
</dbReference>
<evidence type="ECO:0000313" key="5">
    <source>
        <dbReference type="Proteomes" id="UP000051450"/>
    </source>
</evidence>
<keyword evidence="2" id="KW-0472">Membrane</keyword>
<dbReference type="PATRIC" id="fig|1423719.4.peg.348"/>
<organism evidence="4 5">
    <name type="scientific">Dellaglioa algida DSM 15638</name>
    <dbReference type="NCBI Taxonomy" id="1423719"/>
    <lineage>
        <taxon>Bacteria</taxon>
        <taxon>Bacillati</taxon>
        <taxon>Bacillota</taxon>
        <taxon>Bacilli</taxon>
        <taxon>Lactobacillales</taxon>
        <taxon>Lactobacillaceae</taxon>
        <taxon>Dellaglioa</taxon>
    </lineage>
</organism>
<proteinExistence type="predicted"/>
<reference evidence="4 5" key="1">
    <citation type="journal article" date="2015" name="Genome Announc.">
        <title>Expanding the biotechnology potential of lactobacilli through comparative genomics of 213 strains and associated genera.</title>
        <authorList>
            <person name="Sun Z."/>
            <person name="Harris H.M."/>
            <person name="McCann A."/>
            <person name="Guo C."/>
            <person name="Argimon S."/>
            <person name="Zhang W."/>
            <person name="Yang X."/>
            <person name="Jeffery I.B."/>
            <person name="Cooney J.C."/>
            <person name="Kagawa T.F."/>
            <person name="Liu W."/>
            <person name="Song Y."/>
            <person name="Salvetti E."/>
            <person name="Wrobel A."/>
            <person name="Rasinkangas P."/>
            <person name="Parkhill J."/>
            <person name="Rea M.C."/>
            <person name="O'Sullivan O."/>
            <person name="Ritari J."/>
            <person name="Douillard F.P."/>
            <person name="Paul Ross R."/>
            <person name="Yang R."/>
            <person name="Briner A.E."/>
            <person name="Felis G.E."/>
            <person name="de Vos W.M."/>
            <person name="Barrangou R."/>
            <person name="Klaenhammer T.R."/>
            <person name="Caufield P.W."/>
            <person name="Cui Y."/>
            <person name="Zhang H."/>
            <person name="O'Toole P.W."/>
        </authorList>
    </citation>
    <scope>NUCLEOTIDE SEQUENCE [LARGE SCALE GENOMIC DNA]</scope>
    <source>
        <strain evidence="4 5">DSM 15638</strain>
    </source>
</reference>
<feature type="compositionally biased region" description="Polar residues" evidence="1">
    <location>
        <begin position="179"/>
        <end position="192"/>
    </location>
</feature>
<feature type="domain" description="DUF6287" evidence="3">
    <location>
        <begin position="346"/>
        <end position="373"/>
    </location>
</feature>
<dbReference type="RefSeq" id="WP_057974605.1">
    <property type="nucleotide sequence ID" value="NZ_AZDI01000010.1"/>
</dbReference>
<accession>A0A0R1HII2</accession>
<dbReference type="Pfam" id="PF19804">
    <property type="entry name" value="DUF6287"/>
    <property type="match status" value="1"/>
</dbReference>
<evidence type="ECO:0000259" key="3">
    <source>
        <dbReference type="Pfam" id="PF19804"/>
    </source>
</evidence>
<dbReference type="STRING" id="1423719.FC66_GL000344"/>
<dbReference type="AlphaFoldDB" id="A0A0R1HII2"/>
<dbReference type="OrthoDB" id="2327946at2"/>
<keyword evidence="2" id="KW-1133">Transmembrane helix</keyword>
<comment type="caution">
    <text evidence="4">The sequence shown here is derived from an EMBL/GenBank/DDBJ whole genome shotgun (WGS) entry which is preliminary data.</text>
</comment>
<keyword evidence="2" id="KW-0812">Transmembrane</keyword>
<feature type="transmembrane region" description="Helical" evidence="2">
    <location>
        <begin position="6"/>
        <end position="23"/>
    </location>
</feature>